<gene>
    <name evidence="2" type="ORF">CLV57_0722</name>
</gene>
<dbReference type="RefSeq" id="WP_169927056.1">
    <property type="nucleotide sequence ID" value="NZ_PGFJ01000001.1"/>
</dbReference>
<comment type="caution">
    <text evidence="2">The sequence shown here is derived from an EMBL/GenBank/DDBJ whole genome shotgun (WGS) entry which is preliminary data.</text>
</comment>
<dbReference type="AlphaFoldDB" id="A0A2H9VSF9"/>
<sequence length="57" mass="6893">METAINYWWLLPVLILLLILVGWMIRRNATDEKKFEKELIDSEMKPRKHNEHDSETP</sequence>
<dbReference type="Proteomes" id="UP000242687">
    <property type="component" value="Unassembled WGS sequence"/>
</dbReference>
<protein>
    <submittedName>
        <fullName evidence="2">Uncharacterized protein</fullName>
    </submittedName>
</protein>
<keyword evidence="1" id="KW-0472">Membrane</keyword>
<organism evidence="2 3">
    <name type="scientific">Mucilaginibacter auburnensis</name>
    <dbReference type="NCBI Taxonomy" id="1457233"/>
    <lineage>
        <taxon>Bacteria</taxon>
        <taxon>Pseudomonadati</taxon>
        <taxon>Bacteroidota</taxon>
        <taxon>Sphingobacteriia</taxon>
        <taxon>Sphingobacteriales</taxon>
        <taxon>Sphingobacteriaceae</taxon>
        <taxon>Mucilaginibacter</taxon>
    </lineage>
</organism>
<dbReference type="EMBL" id="PGFJ01000001">
    <property type="protein sequence ID" value="PJJ83729.1"/>
    <property type="molecule type" value="Genomic_DNA"/>
</dbReference>
<evidence type="ECO:0000256" key="1">
    <source>
        <dbReference type="SAM" id="Phobius"/>
    </source>
</evidence>
<evidence type="ECO:0000313" key="3">
    <source>
        <dbReference type="Proteomes" id="UP000242687"/>
    </source>
</evidence>
<keyword evidence="1" id="KW-1133">Transmembrane helix</keyword>
<keyword evidence="1" id="KW-0812">Transmembrane</keyword>
<feature type="transmembrane region" description="Helical" evidence="1">
    <location>
        <begin position="6"/>
        <end position="25"/>
    </location>
</feature>
<name>A0A2H9VSF9_9SPHI</name>
<proteinExistence type="predicted"/>
<keyword evidence="3" id="KW-1185">Reference proteome</keyword>
<reference evidence="2 3" key="1">
    <citation type="submission" date="2017-11" db="EMBL/GenBank/DDBJ databases">
        <title>Genomic Encyclopedia of Archaeal and Bacterial Type Strains, Phase II (KMG-II): From Individual Species to Whole Genera.</title>
        <authorList>
            <person name="Goeker M."/>
        </authorList>
    </citation>
    <scope>NUCLEOTIDE SEQUENCE [LARGE SCALE GENOMIC DNA]</scope>
    <source>
        <strain evidence="2 3">DSM 28175</strain>
    </source>
</reference>
<evidence type="ECO:0000313" key="2">
    <source>
        <dbReference type="EMBL" id="PJJ83729.1"/>
    </source>
</evidence>
<accession>A0A2H9VSF9</accession>